<feature type="transmembrane region" description="Helical" evidence="1">
    <location>
        <begin position="172"/>
        <end position="196"/>
    </location>
</feature>
<keyword evidence="3" id="KW-1185">Reference proteome</keyword>
<dbReference type="NCBIfam" id="TIGR00791">
    <property type="entry name" value="gntP"/>
    <property type="match status" value="1"/>
</dbReference>
<keyword evidence="1" id="KW-1133">Transmembrane helix</keyword>
<dbReference type="InterPro" id="IPR003474">
    <property type="entry name" value="Glcn_transporter"/>
</dbReference>
<feature type="transmembrane region" description="Helical" evidence="1">
    <location>
        <begin position="387"/>
        <end position="405"/>
    </location>
</feature>
<dbReference type="PIRSF" id="PIRSF002746">
    <property type="entry name" value="Gluconate_transporter"/>
    <property type="match status" value="1"/>
</dbReference>
<dbReference type="GO" id="GO:0015128">
    <property type="term" value="F:gluconate transmembrane transporter activity"/>
    <property type="evidence" value="ECO:0007669"/>
    <property type="project" value="InterPro"/>
</dbReference>
<keyword evidence="1" id="KW-0472">Membrane</keyword>
<dbReference type="OrthoDB" id="9787129at2"/>
<evidence type="ECO:0000313" key="2">
    <source>
        <dbReference type="EMBL" id="GEK59053.1"/>
    </source>
</evidence>
<protein>
    <submittedName>
        <fullName evidence="2">Gluconate transporter</fullName>
    </submittedName>
</protein>
<reference evidence="2 3" key="1">
    <citation type="submission" date="2019-07" db="EMBL/GenBank/DDBJ databases">
        <title>Whole genome shotgun sequence of Marinococcus halophilus NBRC 102359.</title>
        <authorList>
            <person name="Hosoyama A."/>
            <person name="Uohara A."/>
            <person name="Ohji S."/>
            <person name="Ichikawa N."/>
        </authorList>
    </citation>
    <scope>NUCLEOTIDE SEQUENCE [LARGE SCALE GENOMIC DNA]</scope>
    <source>
        <strain evidence="2 3">NBRC 102359</strain>
    </source>
</reference>
<dbReference type="PANTHER" id="PTHR30354">
    <property type="entry name" value="GNT FAMILY GLUCONATE TRANSPORTER"/>
    <property type="match status" value="1"/>
</dbReference>
<feature type="transmembrane region" description="Helical" evidence="1">
    <location>
        <begin position="7"/>
        <end position="24"/>
    </location>
</feature>
<feature type="transmembrane region" description="Helical" evidence="1">
    <location>
        <begin position="267"/>
        <end position="287"/>
    </location>
</feature>
<dbReference type="AlphaFoldDB" id="A0A510Y7A5"/>
<feature type="transmembrane region" description="Helical" evidence="1">
    <location>
        <begin position="425"/>
        <end position="449"/>
    </location>
</feature>
<dbReference type="GO" id="GO:0005886">
    <property type="term" value="C:plasma membrane"/>
    <property type="evidence" value="ECO:0007669"/>
    <property type="project" value="TreeGrafter"/>
</dbReference>
<proteinExistence type="predicted"/>
<sequence length="450" mass="47734">MTTSAPWLIIVAVLAIVALLFLVMRTKLQAFIALLVVSFLVGIAVGMPPGEIITTIEEGMGGTLGFIAVVIGLGAMFGEMLRVSGGAERLALTLVDKFGEKNVSWALALTGFIVSIPVFLDVALVILIPIVYSLVRKTKKSLVYYGIPLVAGLAVTHSFIPPTPGPISVASIIGADLGWVILFGALAGLPAVAIAGPMFGKYMAKKIDIGVPEYMMEQMRNVEYDRELPSFRSVLAIILLPLVLILLNTGSGVFLSEESTAYEILSFIGDPFFALTVAALLTFYVFGIRRGYSKEEVQQITTKALEPAGIIILVTGAGGVFGEMLIQSGVGDVLANAMENANMPILVFAFITAVLVRVAQGSATVAMVTAAGLVAPLLETYNVSEPMLGLLVITIASGATAFSHVNDSGFWLVSRYFGLNEKQTLQTWTVMETIIGFVGFGVALILSIFV</sequence>
<dbReference type="RefSeq" id="WP_079475464.1">
    <property type="nucleotide sequence ID" value="NZ_BJUN01000010.1"/>
</dbReference>
<feature type="transmembrane region" description="Helical" evidence="1">
    <location>
        <begin position="59"/>
        <end position="83"/>
    </location>
</feature>
<accession>A0A510Y7A5</accession>
<gene>
    <name evidence="2" type="ORF">MHA01_19580</name>
</gene>
<comment type="caution">
    <text evidence="2">The sequence shown here is derived from an EMBL/GenBank/DDBJ whole genome shotgun (WGS) entry which is preliminary data.</text>
</comment>
<name>A0A510Y7A5_MARHA</name>
<feature type="transmembrane region" description="Helical" evidence="1">
    <location>
        <begin position="142"/>
        <end position="160"/>
    </location>
</feature>
<feature type="transmembrane region" description="Helical" evidence="1">
    <location>
        <begin position="234"/>
        <end position="255"/>
    </location>
</feature>
<dbReference type="EMBL" id="BJUN01000010">
    <property type="protein sequence ID" value="GEK59053.1"/>
    <property type="molecule type" value="Genomic_DNA"/>
</dbReference>
<dbReference type="Pfam" id="PF02447">
    <property type="entry name" value="GntP_permease"/>
    <property type="match status" value="1"/>
</dbReference>
<keyword evidence="1" id="KW-0812">Transmembrane</keyword>
<dbReference type="PANTHER" id="PTHR30354:SF25">
    <property type="entry name" value="INNER MEMBRANE PERMEASE YGBN"/>
    <property type="match status" value="1"/>
</dbReference>
<evidence type="ECO:0000256" key="1">
    <source>
        <dbReference type="SAM" id="Phobius"/>
    </source>
</evidence>
<dbReference type="Proteomes" id="UP000321051">
    <property type="component" value="Unassembled WGS sequence"/>
</dbReference>
<feature type="transmembrane region" description="Helical" evidence="1">
    <location>
        <begin position="103"/>
        <end position="135"/>
    </location>
</feature>
<feature type="transmembrane region" description="Helical" evidence="1">
    <location>
        <begin position="308"/>
        <end position="326"/>
    </location>
</feature>
<feature type="transmembrane region" description="Helical" evidence="1">
    <location>
        <begin position="30"/>
        <end position="47"/>
    </location>
</feature>
<dbReference type="STRING" id="1371.GCA_900166605_01646"/>
<organism evidence="2 3">
    <name type="scientific">Marinococcus halophilus</name>
    <dbReference type="NCBI Taxonomy" id="1371"/>
    <lineage>
        <taxon>Bacteria</taxon>
        <taxon>Bacillati</taxon>
        <taxon>Bacillota</taxon>
        <taxon>Bacilli</taxon>
        <taxon>Bacillales</taxon>
        <taxon>Bacillaceae</taxon>
        <taxon>Marinococcus</taxon>
    </lineage>
</organism>
<feature type="transmembrane region" description="Helical" evidence="1">
    <location>
        <begin position="346"/>
        <end position="375"/>
    </location>
</feature>
<evidence type="ECO:0000313" key="3">
    <source>
        <dbReference type="Proteomes" id="UP000321051"/>
    </source>
</evidence>